<keyword evidence="2" id="KW-1185">Reference proteome</keyword>
<dbReference type="RefSeq" id="WP_193183640.1">
    <property type="nucleotide sequence ID" value="NZ_JACVXA010000041.1"/>
</dbReference>
<name>A0A8J6Z773_9RHOB</name>
<dbReference type="AlphaFoldDB" id="A0A8J6Z773"/>
<accession>A0A8J6Z773</accession>
<dbReference type="Proteomes" id="UP000609121">
    <property type="component" value="Unassembled WGS sequence"/>
</dbReference>
<dbReference type="EMBL" id="JACVXA010000041">
    <property type="protein sequence ID" value="MBE3639204.1"/>
    <property type="molecule type" value="Genomic_DNA"/>
</dbReference>
<comment type="caution">
    <text evidence="1">The sequence shown here is derived from an EMBL/GenBank/DDBJ whole genome shotgun (WGS) entry which is preliminary data.</text>
</comment>
<evidence type="ECO:0000313" key="2">
    <source>
        <dbReference type="Proteomes" id="UP000609121"/>
    </source>
</evidence>
<sequence length="72" mass="8107">MTLFPTDLHRHMERIRAVAGTGDADTRRLFTEVQDLIAALEARAAPVPAGLREIRADLEAEILEEFYDNMPV</sequence>
<proteinExistence type="predicted"/>
<evidence type="ECO:0000313" key="1">
    <source>
        <dbReference type="EMBL" id="MBE3639204.1"/>
    </source>
</evidence>
<protein>
    <submittedName>
        <fullName evidence="1">Uncharacterized protein</fullName>
    </submittedName>
</protein>
<reference evidence="1" key="1">
    <citation type="submission" date="2020-09" db="EMBL/GenBank/DDBJ databases">
        <title>A novel bacterium of genus Mangrovicoccus, isolated from South China Sea.</title>
        <authorList>
            <person name="Huang H."/>
            <person name="Mo K."/>
            <person name="Hu Y."/>
        </authorList>
    </citation>
    <scope>NUCLEOTIDE SEQUENCE</scope>
    <source>
        <strain evidence="1">HB182678</strain>
    </source>
</reference>
<organism evidence="1 2">
    <name type="scientific">Mangrovicoccus algicola</name>
    <dbReference type="NCBI Taxonomy" id="2771008"/>
    <lineage>
        <taxon>Bacteria</taxon>
        <taxon>Pseudomonadati</taxon>
        <taxon>Pseudomonadota</taxon>
        <taxon>Alphaproteobacteria</taxon>
        <taxon>Rhodobacterales</taxon>
        <taxon>Paracoccaceae</taxon>
        <taxon>Mangrovicoccus</taxon>
    </lineage>
</organism>
<gene>
    <name evidence="1" type="ORF">ICN82_13445</name>
</gene>